<feature type="transmembrane region" description="Helical" evidence="8">
    <location>
        <begin position="530"/>
        <end position="551"/>
    </location>
</feature>
<comment type="caution">
    <text evidence="10">The sequence shown here is derived from an EMBL/GenBank/DDBJ whole genome shotgun (WGS) entry which is preliminary data.</text>
</comment>
<feature type="transmembrane region" description="Helical" evidence="8">
    <location>
        <begin position="140"/>
        <end position="157"/>
    </location>
</feature>
<feature type="domain" description="O-antigen ligase-related" evidence="9">
    <location>
        <begin position="279"/>
        <end position="445"/>
    </location>
</feature>
<evidence type="ECO:0000256" key="5">
    <source>
        <dbReference type="ARBA" id="ARBA00022989"/>
    </source>
</evidence>
<reference evidence="10 11" key="1">
    <citation type="journal article" date="2015" name="Microbiome">
        <title>Genomic resolution of linkages in carbon, nitrogen, and sulfur cycling among widespread estuary sediment bacteria.</title>
        <authorList>
            <person name="Baker B.J."/>
            <person name="Lazar C.S."/>
            <person name="Teske A.P."/>
            <person name="Dick G.J."/>
        </authorList>
    </citation>
    <scope>NUCLEOTIDE SEQUENCE [LARGE SCALE GENOMIC DNA]</scope>
    <source>
        <strain evidence="10">DG_54_3</strain>
    </source>
</reference>
<evidence type="ECO:0000313" key="10">
    <source>
        <dbReference type="EMBL" id="KPJ69187.1"/>
    </source>
</evidence>
<feature type="transmembrane region" description="Helical" evidence="8">
    <location>
        <begin position="296"/>
        <end position="315"/>
    </location>
</feature>
<dbReference type="InterPro" id="IPR007016">
    <property type="entry name" value="O-antigen_ligase-rel_domated"/>
</dbReference>
<feature type="transmembrane region" description="Helical" evidence="8">
    <location>
        <begin position="244"/>
        <end position="264"/>
    </location>
</feature>
<feature type="transmembrane region" description="Helical" evidence="8">
    <location>
        <begin position="468"/>
        <end position="501"/>
    </location>
</feature>
<dbReference type="AlphaFoldDB" id="A0A0S7Y3S3"/>
<evidence type="ECO:0000256" key="3">
    <source>
        <dbReference type="ARBA" id="ARBA00022737"/>
    </source>
</evidence>
<evidence type="ECO:0000256" key="7">
    <source>
        <dbReference type="PROSITE-ProRule" id="PRU00339"/>
    </source>
</evidence>
<evidence type="ECO:0000256" key="1">
    <source>
        <dbReference type="ARBA" id="ARBA00004141"/>
    </source>
</evidence>
<dbReference type="SMART" id="SM00028">
    <property type="entry name" value="TPR"/>
    <property type="match status" value="6"/>
</dbReference>
<keyword evidence="2 8" id="KW-0812">Transmembrane</keyword>
<dbReference type="InterPro" id="IPR019734">
    <property type="entry name" value="TPR_rpt"/>
</dbReference>
<keyword evidence="3" id="KW-0677">Repeat</keyword>
<gene>
    <name evidence="10" type="ORF">AMJ44_04500</name>
</gene>
<feature type="transmembrane region" description="Helical" evidence="8">
    <location>
        <begin position="215"/>
        <end position="238"/>
    </location>
</feature>
<organism evidence="10 11">
    <name type="scientific">candidate division WOR-1 bacterium DG_54_3</name>
    <dbReference type="NCBI Taxonomy" id="1703775"/>
    <lineage>
        <taxon>Bacteria</taxon>
        <taxon>Bacillati</taxon>
        <taxon>Saganbacteria</taxon>
    </lineage>
</organism>
<dbReference type="PROSITE" id="PS50005">
    <property type="entry name" value="TPR"/>
    <property type="match status" value="4"/>
</dbReference>
<accession>A0A0S7Y3S3</accession>
<dbReference type="Proteomes" id="UP000051861">
    <property type="component" value="Unassembled WGS sequence"/>
</dbReference>
<evidence type="ECO:0000259" key="9">
    <source>
        <dbReference type="Pfam" id="PF04932"/>
    </source>
</evidence>
<dbReference type="InterPro" id="IPR011990">
    <property type="entry name" value="TPR-like_helical_dom_sf"/>
</dbReference>
<feature type="repeat" description="TPR" evidence="7">
    <location>
        <begin position="553"/>
        <end position="586"/>
    </location>
</feature>
<dbReference type="InterPro" id="IPR013105">
    <property type="entry name" value="TPR_2"/>
</dbReference>
<keyword evidence="4 7" id="KW-0802">TPR repeat</keyword>
<feature type="transmembrane region" description="Helical" evidence="8">
    <location>
        <begin position="271"/>
        <end position="290"/>
    </location>
</feature>
<feature type="transmembrane region" description="Helical" evidence="8">
    <location>
        <begin position="437"/>
        <end position="456"/>
    </location>
</feature>
<dbReference type="GO" id="GO:0016020">
    <property type="term" value="C:membrane"/>
    <property type="evidence" value="ECO:0007669"/>
    <property type="project" value="UniProtKB-SubCell"/>
</dbReference>
<feature type="repeat" description="TPR" evidence="7">
    <location>
        <begin position="663"/>
        <end position="696"/>
    </location>
</feature>
<feature type="transmembrane region" description="Helical" evidence="8">
    <location>
        <begin position="81"/>
        <end position="102"/>
    </location>
</feature>
<feature type="repeat" description="TPR" evidence="7">
    <location>
        <begin position="765"/>
        <end position="798"/>
    </location>
</feature>
<keyword evidence="5 8" id="KW-1133">Transmembrane helix</keyword>
<protein>
    <recommendedName>
        <fullName evidence="9">O-antigen ligase-related domain-containing protein</fullName>
    </recommendedName>
</protein>
<proteinExistence type="predicted"/>
<sequence length="843" mass="96055">MKKPKLGIDWNSPQFFDFIIEILILIVIFIMPTIFDRRLGIVFSGTKTAWMRAFGAVILGVWAVKLIICKEHRFVRTALDWPILSFMLCTTIASLTSVHVYTSLVGFYGRYEGLSSWYLFALFFFVITNYIKSFAQLKRIIVTVMSAAVIMAIYSVLQRHELDPYMWGGVITWQRVIGTIGQPNFLAAYMLMAFFLVLVIFLLKNEEISAETEWYEKLIPIGYLVFGPIAFLFMIYNLEAQNVILWYSGFSIITVSALLFAFSYDKLHPSVLNIVLGLSLALIYICILYTQSRGGYMGFFTGAVLFVVAAGRRWIFSNWKKIGVLGFLIVLVSGLTMLRPEYSPFARFAAEVTTEKLEAEGEVETKLELRGAAGSRGETWKSAFQIIADYPFFGIGPEVLKMVFPRYETELFRFKEAFHVKQDRCHNETFDVGVSKGLIAFLVYLWMLFTVFRVGWVKAKGAGEEEKLMLAGLLAAALAFLIQNQFSFGVVAITSLFWIIWGMVMVVGEAPGSSSGQGAGRKFSWLDLPWLPVAVVVILVVFSIYLSFFSFRGDIWFKLGKTRMEMRRIPEAAEAFEKSLKVFPFEGGTVSHLGIAYLNLSRVAPEKMKYLNQAISTLNYGTQIDPYNADNSYMLSKIYLMIGDLDNSQKYGEIAIKVDPYYAEVYHTLGMIYEARGKYREAAEHFEKAFLINPNLVEPMQMLENANRRMGEPDQTLRVFEKALKKYGDNLIILERVAGLFLERNMLERALELSNRMIQLDPKNSAGYVLRAEVYLKKKDAARAFSDFQQVILNDPRNVPAHNGLGSIYFGQGNREKARKEFEQVLMLDPKNAFAKQMLERLK</sequence>
<evidence type="ECO:0000256" key="2">
    <source>
        <dbReference type="ARBA" id="ARBA00022692"/>
    </source>
</evidence>
<name>A0A0S7Y3S3_UNCSA</name>
<dbReference type="SUPFAM" id="SSF48452">
    <property type="entry name" value="TPR-like"/>
    <property type="match status" value="1"/>
</dbReference>
<feature type="repeat" description="TPR" evidence="7">
    <location>
        <begin position="799"/>
        <end position="832"/>
    </location>
</feature>
<dbReference type="Pfam" id="PF04932">
    <property type="entry name" value="Wzy_C"/>
    <property type="match status" value="1"/>
</dbReference>
<evidence type="ECO:0000256" key="6">
    <source>
        <dbReference type="ARBA" id="ARBA00023136"/>
    </source>
</evidence>
<dbReference type="PANTHER" id="PTHR37422:SF13">
    <property type="entry name" value="LIPOPOLYSACCHARIDE BIOSYNTHESIS PROTEIN PA4999-RELATED"/>
    <property type="match status" value="1"/>
</dbReference>
<evidence type="ECO:0000256" key="8">
    <source>
        <dbReference type="SAM" id="Phobius"/>
    </source>
</evidence>
<evidence type="ECO:0000256" key="4">
    <source>
        <dbReference type="ARBA" id="ARBA00022803"/>
    </source>
</evidence>
<feature type="transmembrane region" description="Helical" evidence="8">
    <location>
        <begin position="322"/>
        <end position="338"/>
    </location>
</feature>
<dbReference type="Pfam" id="PF07719">
    <property type="entry name" value="TPR_2"/>
    <property type="match status" value="1"/>
</dbReference>
<feature type="transmembrane region" description="Helical" evidence="8">
    <location>
        <begin position="50"/>
        <end position="69"/>
    </location>
</feature>
<dbReference type="EMBL" id="LIZX01000030">
    <property type="protein sequence ID" value="KPJ69187.1"/>
    <property type="molecule type" value="Genomic_DNA"/>
</dbReference>
<feature type="transmembrane region" description="Helical" evidence="8">
    <location>
        <begin position="114"/>
        <end position="131"/>
    </location>
</feature>
<dbReference type="InterPro" id="IPR051533">
    <property type="entry name" value="WaaL-like"/>
</dbReference>
<dbReference type="PROSITE" id="PS50293">
    <property type="entry name" value="TPR_REGION"/>
    <property type="match status" value="2"/>
</dbReference>
<dbReference type="PANTHER" id="PTHR37422">
    <property type="entry name" value="TEICHURONIC ACID BIOSYNTHESIS PROTEIN TUAE"/>
    <property type="match status" value="1"/>
</dbReference>
<feature type="transmembrane region" description="Helical" evidence="8">
    <location>
        <begin position="15"/>
        <end position="35"/>
    </location>
</feature>
<dbReference type="Pfam" id="PF14559">
    <property type="entry name" value="TPR_19"/>
    <property type="match status" value="1"/>
</dbReference>
<keyword evidence="6 8" id="KW-0472">Membrane</keyword>
<evidence type="ECO:0000313" key="11">
    <source>
        <dbReference type="Proteomes" id="UP000051861"/>
    </source>
</evidence>
<comment type="subcellular location">
    <subcellularLocation>
        <location evidence="1">Membrane</location>
        <topology evidence="1">Multi-pass membrane protein</topology>
    </subcellularLocation>
</comment>
<dbReference type="Gene3D" id="1.25.40.10">
    <property type="entry name" value="Tetratricopeptide repeat domain"/>
    <property type="match status" value="2"/>
</dbReference>
<feature type="transmembrane region" description="Helical" evidence="8">
    <location>
        <begin position="185"/>
        <end position="203"/>
    </location>
</feature>